<dbReference type="EMBL" id="CP147982">
    <property type="protein sequence ID" value="WXK74657.1"/>
    <property type="molecule type" value="Genomic_DNA"/>
</dbReference>
<accession>A0ABZ2QM37</accession>
<organism evidence="1 2">
    <name type="scientific">Streptomyces sirii</name>
    <dbReference type="NCBI Taxonomy" id="3127701"/>
    <lineage>
        <taxon>Bacteria</taxon>
        <taxon>Bacillati</taxon>
        <taxon>Actinomycetota</taxon>
        <taxon>Actinomycetes</taxon>
        <taxon>Kitasatosporales</taxon>
        <taxon>Streptomycetaceae</taxon>
        <taxon>Streptomyces</taxon>
    </lineage>
</organism>
<proteinExistence type="predicted"/>
<dbReference type="Proteomes" id="UP001626628">
    <property type="component" value="Chromosome"/>
</dbReference>
<name>A0ABZ2QM37_9ACTN</name>
<sequence>MSLTLADQDKVTLRTAAYGAVSLLAAADTTGSPHKVATDGSIALASATGQVGHVLAEKSKVGNVDGKSVAEIADQVLPALTAAMSLLKLQDPAEADNFRSTVTVAIEAATRAHKGEPGPTMADMTRKITGALALDAV</sequence>
<evidence type="ECO:0000313" key="1">
    <source>
        <dbReference type="EMBL" id="WXK74657.1"/>
    </source>
</evidence>
<keyword evidence="2" id="KW-1185">Reference proteome</keyword>
<evidence type="ECO:0008006" key="3">
    <source>
        <dbReference type="Google" id="ProtNLM"/>
    </source>
</evidence>
<dbReference type="RefSeq" id="WP_407284894.1">
    <property type="nucleotide sequence ID" value="NZ_CP147982.1"/>
</dbReference>
<reference evidence="1 2" key="1">
    <citation type="submission" date="2024-03" db="EMBL/GenBank/DDBJ databases">
        <title>The complete genome of Streptomyces sirii sp.nov.</title>
        <authorList>
            <person name="Zakalyukina Y.V."/>
            <person name="Belik A.R."/>
            <person name="Biryukov M.V."/>
            <person name="Baturina O.A."/>
            <person name="Kabilov M.R."/>
        </authorList>
    </citation>
    <scope>NUCLEOTIDE SEQUENCE [LARGE SCALE GENOMIC DNA]</scope>
    <source>
        <strain evidence="1 2">BP-8</strain>
    </source>
</reference>
<protein>
    <recommendedName>
        <fullName evidence="3">Serine-type D-Ala-D-Ala carboxypeptidase</fullName>
    </recommendedName>
</protein>
<gene>
    <name evidence="1" type="ORF">WAB15_00930</name>
</gene>
<evidence type="ECO:0000313" key="2">
    <source>
        <dbReference type="Proteomes" id="UP001626628"/>
    </source>
</evidence>